<accession>A0AAV7UZE8</accession>
<proteinExistence type="predicted"/>
<organism evidence="1 2">
    <name type="scientific">Pleurodeles waltl</name>
    <name type="common">Iberian ribbed newt</name>
    <dbReference type="NCBI Taxonomy" id="8319"/>
    <lineage>
        <taxon>Eukaryota</taxon>
        <taxon>Metazoa</taxon>
        <taxon>Chordata</taxon>
        <taxon>Craniata</taxon>
        <taxon>Vertebrata</taxon>
        <taxon>Euteleostomi</taxon>
        <taxon>Amphibia</taxon>
        <taxon>Batrachia</taxon>
        <taxon>Caudata</taxon>
        <taxon>Salamandroidea</taxon>
        <taxon>Salamandridae</taxon>
        <taxon>Pleurodelinae</taxon>
        <taxon>Pleurodeles</taxon>
    </lineage>
</organism>
<sequence length="136" mass="14945">MRTSPSDPSVRVVLPCSLSASRTALTQKFLSGSSVGVPECSAPLRRTHCAQRRTQCGLPQAILPWVATGWLGARAPELMQRVKEVLEWGVAEEQQMCLSQSDEKALEDIEMWGSLLDSFTNHGGQDTDTELEEVET</sequence>
<name>A0AAV7UZE8_PLEWA</name>
<evidence type="ECO:0000313" key="1">
    <source>
        <dbReference type="EMBL" id="KAJ1194485.1"/>
    </source>
</evidence>
<protein>
    <submittedName>
        <fullName evidence="1">Uncharacterized protein</fullName>
    </submittedName>
</protein>
<reference evidence="1" key="1">
    <citation type="journal article" date="2022" name="bioRxiv">
        <title>Sequencing and chromosome-scale assembly of the giantPleurodeles waltlgenome.</title>
        <authorList>
            <person name="Brown T."/>
            <person name="Elewa A."/>
            <person name="Iarovenko S."/>
            <person name="Subramanian E."/>
            <person name="Araus A.J."/>
            <person name="Petzold A."/>
            <person name="Susuki M."/>
            <person name="Suzuki K.-i.T."/>
            <person name="Hayashi T."/>
            <person name="Toyoda A."/>
            <person name="Oliveira C."/>
            <person name="Osipova E."/>
            <person name="Leigh N.D."/>
            <person name="Simon A."/>
            <person name="Yun M.H."/>
        </authorList>
    </citation>
    <scope>NUCLEOTIDE SEQUENCE</scope>
    <source>
        <strain evidence="1">20211129_DDA</strain>
        <tissue evidence="1">Liver</tissue>
    </source>
</reference>
<gene>
    <name evidence="1" type="ORF">NDU88_003773</name>
</gene>
<dbReference type="Proteomes" id="UP001066276">
    <property type="component" value="Chromosome 2_2"/>
</dbReference>
<dbReference type="EMBL" id="JANPWB010000004">
    <property type="protein sequence ID" value="KAJ1194485.1"/>
    <property type="molecule type" value="Genomic_DNA"/>
</dbReference>
<evidence type="ECO:0000313" key="2">
    <source>
        <dbReference type="Proteomes" id="UP001066276"/>
    </source>
</evidence>
<comment type="caution">
    <text evidence="1">The sequence shown here is derived from an EMBL/GenBank/DDBJ whole genome shotgun (WGS) entry which is preliminary data.</text>
</comment>
<keyword evidence="2" id="KW-1185">Reference proteome</keyword>
<dbReference type="AlphaFoldDB" id="A0AAV7UZE8"/>